<accession>A0ABY4C0C7</accession>
<keyword evidence="2" id="KW-1133">Transmembrane helix</keyword>
<keyword evidence="2" id="KW-0812">Transmembrane</keyword>
<proteinExistence type="predicted"/>
<name>A0ABY4C0C7_9MICO</name>
<evidence type="ECO:0008006" key="5">
    <source>
        <dbReference type="Google" id="ProtNLM"/>
    </source>
</evidence>
<dbReference type="Proteomes" id="UP000832097">
    <property type="component" value="Chromosome"/>
</dbReference>
<dbReference type="RefSeq" id="WP_243557140.1">
    <property type="nucleotide sequence ID" value="NZ_CP094528.1"/>
</dbReference>
<feature type="compositionally biased region" description="Basic and acidic residues" evidence="1">
    <location>
        <begin position="1"/>
        <end position="11"/>
    </location>
</feature>
<reference evidence="3 4" key="1">
    <citation type="submission" date="2022-03" db="EMBL/GenBank/DDBJ databases">
        <title>Mucilaginibacter sp. isolated from the gut of Protaetia brevitarsis seulensis larvae.</title>
        <authorList>
            <person name="Won M."/>
            <person name="Kim S.-J."/>
            <person name="Kwon S.-W."/>
        </authorList>
    </citation>
    <scope>NUCLEOTIDE SEQUENCE [LARGE SCALE GENOMIC DNA]</scope>
    <source>
        <strain evidence="3 4">CFWR-12</strain>
    </source>
</reference>
<evidence type="ECO:0000313" key="4">
    <source>
        <dbReference type="Proteomes" id="UP000832097"/>
    </source>
</evidence>
<sequence>MTANEFDRVEPTEEQPEERRRRAGWVKLGIAGLAILGIGGVLTTAAWQQQAIFEAEAEAATLGLQASATPDGSGDWTWETASSGVIDIEIAPTVLKNLIPNGGAREIPIAVKNNGSGNMSLKVVLTKQTGAAIFEEPDGVAATINVEETPFTLTPGEKKEMTVTVTPGDLRTDLQGATGTLTVTATAVPAP</sequence>
<feature type="transmembrane region" description="Helical" evidence="2">
    <location>
        <begin position="25"/>
        <end position="47"/>
    </location>
</feature>
<organism evidence="3 4">
    <name type="scientific">Agromyces larvae</name>
    <dbReference type="NCBI Taxonomy" id="2929802"/>
    <lineage>
        <taxon>Bacteria</taxon>
        <taxon>Bacillati</taxon>
        <taxon>Actinomycetota</taxon>
        <taxon>Actinomycetes</taxon>
        <taxon>Micrococcales</taxon>
        <taxon>Microbacteriaceae</taxon>
        <taxon>Agromyces</taxon>
    </lineage>
</organism>
<feature type="region of interest" description="Disordered" evidence="1">
    <location>
        <begin position="1"/>
        <end position="21"/>
    </location>
</feature>
<evidence type="ECO:0000256" key="1">
    <source>
        <dbReference type="SAM" id="MobiDB-lite"/>
    </source>
</evidence>
<gene>
    <name evidence="3" type="ORF">MTO99_03960</name>
</gene>
<protein>
    <recommendedName>
        <fullName evidence="5">Alternate-type signal peptide domain-containing protein</fullName>
    </recommendedName>
</protein>
<dbReference type="EMBL" id="CP094528">
    <property type="protein sequence ID" value="UOE44945.1"/>
    <property type="molecule type" value="Genomic_DNA"/>
</dbReference>
<evidence type="ECO:0000256" key="2">
    <source>
        <dbReference type="SAM" id="Phobius"/>
    </source>
</evidence>
<evidence type="ECO:0000313" key="3">
    <source>
        <dbReference type="EMBL" id="UOE44945.1"/>
    </source>
</evidence>
<keyword evidence="4" id="KW-1185">Reference proteome</keyword>
<keyword evidence="2" id="KW-0472">Membrane</keyword>